<proteinExistence type="predicted"/>
<dbReference type="OrthoDB" id="3175656at2"/>
<reference evidence="4 5" key="1">
    <citation type="submission" date="2019-03" db="EMBL/GenBank/DDBJ databases">
        <title>Genome Sequencing and Assembly of Various Microbes Isolated from Partially Reclaimed Soil and Acid Mine Drainage (AMD) Site.</title>
        <authorList>
            <person name="Steinbock B."/>
            <person name="Bechtold R."/>
            <person name="Sevigny J.L."/>
            <person name="Thomas D."/>
            <person name="Cuthill L.R."/>
            <person name="Aveiro Johannsen E.J."/>
            <person name="Thomas K."/>
            <person name="Ghosh A."/>
        </authorList>
    </citation>
    <scope>NUCLEOTIDE SEQUENCE [LARGE SCALE GENOMIC DNA]</scope>
    <source>
        <strain evidence="4 5">S-A1</strain>
    </source>
</reference>
<dbReference type="SUPFAM" id="SSF50129">
    <property type="entry name" value="GroES-like"/>
    <property type="match status" value="1"/>
</dbReference>
<evidence type="ECO:0000313" key="4">
    <source>
        <dbReference type="EMBL" id="TDL39753.1"/>
    </source>
</evidence>
<gene>
    <name evidence="4" type="ORF">E2R57_04590</name>
</gene>
<keyword evidence="1" id="KW-0560">Oxidoreductase</keyword>
<sequence length="353" mass="37164">MKAFVINRYKADLQAAEVAEPVVGDQDVLVRVEAAGLNQLDEKIRLGEFKQILPYVLPLVLGHDLAGTVLQVGTKVRGFKPGDEVFARPDKARIGTFAERVAVAEADLALKPATISMAEAGSLPLVALTAWQALVERGKVQRGQKVLIHAGAGGVGSLAIQLAKHLGATVATTASAANADFVRGLGADVVIDYRDEDFTRVLSGYDLALDSLGGPNLQKSLRILKPGGKAIGIAGPPDPAFARDLGLNPVLRFAITGMSRSIRSQARRLGVHYEFLFMHSSGAQLGHIARLVDDGVLRPVVGRVTPFAQTPEALQALGSGGLRGKAVVVNPPRNASATARPEAVGLHRSGERA</sequence>
<evidence type="ECO:0000313" key="5">
    <source>
        <dbReference type="Proteomes" id="UP000294621"/>
    </source>
</evidence>
<dbReference type="GO" id="GO:0016491">
    <property type="term" value="F:oxidoreductase activity"/>
    <property type="evidence" value="ECO:0007669"/>
    <property type="project" value="UniProtKB-KW"/>
</dbReference>
<evidence type="ECO:0000256" key="2">
    <source>
        <dbReference type="SAM" id="MobiDB-lite"/>
    </source>
</evidence>
<evidence type="ECO:0000256" key="1">
    <source>
        <dbReference type="ARBA" id="ARBA00023002"/>
    </source>
</evidence>
<evidence type="ECO:0000259" key="3">
    <source>
        <dbReference type="SMART" id="SM00829"/>
    </source>
</evidence>
<dbReference type="InterPro" id="IPR013154">
    <property type="entry name" value="ADH-like_N"/>
</dbReference>
<dbReference type="RefSeq" id="WP_133346848.1">
    <property type="nucleotide sequence ID" value="NZ_SMZQ01000002.1"/>
</dbReference>
<dbReference type="InterPro" id="IPR050700">
    <property type="entry name" value="YIM1/Zinc_Alcohol_DH_Fams"/>
</dbReference>
<dbReference type="InterPro" id="IPR036291">
    <property type="entry name" value="NAD(P)-bd_dom_sf"/>
</dbReference>
<dbReference type="EMBL" id="SMZQ01000002">
    <property type="protein sequence ID" value="TDL39753.1"/>
    <property type="molecule type" value="Genomic_DNA"/>
</dbReference>
<comment type="caution">
    <text evidence="4">The sequence shown here is derived from an EMBL/GenBank/DDBJ whole genome shotgun (WGS) entry which is preliminary data.</text>
</comment>
<accession>A0A4R5Y5G9</accession>
<name>A0A4R5Y5G9_9MICC</name>
<dbReference type="SUPFAM" id="SSF51735">
    <property type="entry name" value="NAD(P)-binding Rossmann-fold domains"/>
    <property type="match status" value="1"/>
</dbReference>
<dbReference type="Pfam" id="PF13602">
    <property type="entry name" value="ADH_zinc_N_2"/>
    <property type="match status" value="1"/>
</dbReference>
<dbReference type="PANTHER" id="PTHR11695:SF294">
    <property type="entry name" value="RETICULON-4-INTERACTING PROTEIN 1, MITOCHONDRIAL"/>
    <property type="match status" value="1"/>
</dbReference>
<dbReference type="PROSITE" id="PS01162">
    <property type="entry name" value="QOR_ZETA_CRYSTAL"/>
    <property type="match status" value="1"/>
</dbReference>
<dbReference type="PANTHER" id="PTHR11695">
    <property type="entry name" value="ALCOHOL DEHYDROGENASE RELATED"/>
    <property type="match status" value="1"/>
</dbReference>
<dbReference type="GO" id="GO:0008270">
    <property type="term" value="F:zinc ion binding"/>
    <property type="evidence" value="ECO:0007669"/>
    <property type="project" value="InterPro"/>
</dbReference>
<feature type="domain" description="Enoyl reductase (ER)" evidence="3">
    <location>
        <begin position="10"/>
        <end position="328"/>
    </location>
</feature>
<dbReference type="InterPro" id="IPR020843">
    <property type="entry name" value="ER"/>
</dbReference>
<dbReference type="Proteomes" id="UP000294621">
    <property type="component" value="Unassembled WGS sequence"/>
</dbReference>
<dbReference type="SMART" id="SM00829">
    <property type="entry name" value="PKS_ER"/>
    <property type="match status" value="1"/>
</dbReference>
<dbReference type="Gene3D" id="3.40.50.720">
    <property type="entry name" value="NAD(P)-binding Rossmann-like Domain"/>
    <property type="match status" value="1"/>
</dbReference>
<dbReference type="AlphaFoldDB" id="A0A4R5Y5G9"/>
<dbReference type="InterPro" id="IPR011032">
    <property type="entry name" value="GroES-like_sf"/>
</dbReference>
<dbReference type="Pfam" id="PF08240">
    <property type="entry name" value="ADH_N"/>
    <property type="match status" value="1"/>
</dbReference>
<feature type="region of interest" description="Disordered" evidence="2">
    <location>
        <begin position="332"/>
        <end position="353"/>
    </location>
</feature>
<protein>
    <submittedName>
        <fullName evidence="4">NADP-dependent oxidoreductase</fullName>
    </submittedName>
</protein>
<dbReference type="Gene3D" id="3.90.180.10">
    <property type="entry name" value="Medium-chain alcohol dehydrogenases, catalytic domain"/>
    <property type="match status" value="1"/>
</dbReference>
<dbReference type="CDD" id="cd05289">
    <property type="entry name" value="MDR_like_2"/>
    <property type="match status" value="1"/>
</dbReference>
<dbReference type="InterPro" id="IPR002364">
    <property type="entry name" value="Quin_OxRdtase/zeta-crystal_CS"/>
</dbReference>
<organism evidence="4 5">
    <name type="scientific">Arthrobacter nitrophenolicus</name>
    <dbReference type="NCBI Taxonomy" id="683150"/>
    <lineage>
        <taxon>Bacteria</taxon>
        <taxon>Bacillati</taxon>
        <taxon>Actinomycetota</taxon>
        <taxon>Actinomycetes</taxon>
        <taxon>Micrococcales</taxon>
        <taxon>Micrococcaceae</taxon>
        <taxon>Arthrobacter</taxon>
    </lineage>
</organism>
<dbReference type="STRING" id="683150.G205_20068"/>